<dbReference type="EMBL" id="CP036426">
    <property type="protein sequence ID" value="QDV36933.1"/>
    <property type="molecule type" value="Genomic_DNA"/>
</dbReference>
<accession>A0A518H7W7</accession>
<dbReference type="Proteomes" id="UP000317835">
    <property type="component" value="Chromosome"/>
</dbReference>
<proteinExistence type="predicted"/>
<evidence type="ECO:0000256" key="1">
    <source>
        <dbReference type="SAM" id="MobiDB-lite"/>
    </source>
</evidence>
<dbReference type="OrthoDB" id="284479at2"/>
<protein>
    <submittedName>
        <fullName evidence="2">Uncharacterized protein</fullName>
    </submittedName>
</protein>
<reference evidence="2 3" key="1">
    <citation type="submission" date="2019-02" db="EMBL/GenBank/DDBJ databases">
        <title>Deep-cultivation of Planctomycetes and their phenomic and genomic characterization uncovers novel biology.</title>
        <authorList>
            <person name="Wiegand S."/>
            <person name="Jogler M."/>
            <person name="Boedeker C."/>
            <person name="Pinto D."/>
            <person name="Vollmers J."/>
            <person name="Rivas-Marin E."/>
            <person name="Kohn T."/>
            <person name="Peeters S.H."/>
            <person name="Heuer A."/>
            <person name="Rast P."/>
            <person name="Oberbeckmann S."/>
            <person name="Bunk B."/>
            <person name="Jeske O."/>
            <person name="Meyerdierks A."/>
            <person name="Storesund J.E."/>
            <person name="Kallscheuer N."/>
            <person name="Luecker S."/>
            <person name="Lage O.M."/>
            <person name="Pohl T."/>
            <person name="Merkel B.J."/>
            <person name="Hornburger P."/>
            <person name="Mueller R.-W."/>
            <person name="Bruemmer F."/>
            <person name="Labrenz M."/>
            <person name="Spormann A.M."/>
            <person name="Op den Camp H."/>
            <person name="Overmann J."/>
            <person name="Amann R."/>
            <person name="Jetten M.S.M."/>
            <person name="Mascher T."/>
            <person name="Medema M.H."/>
            <person name="Devos D.P."/>
            <person name="Kaster A.-K."/>
            <person name="Ovreas L."/>
            <person name="Rohde M."/>
            <person name="Galperin M.Y."/>
            <person name="Jogler C."/>
        </authorList>
    </citation>
    <scope>NUCLEOTIDE SEQUENCE [LARGE SCALE GENOMIC DNA]</scope>
    <source>
        <strain evidence="2 3">ElP</strain>
    </source>
</reference>
<dbReference type="AlphaFoldDB" id="A0A518H7W7"/>
<name>A0A518H7W7_9BACT</name>
<feature type="region of interest" description="Disordered" evidence="1">
    <location>
        <begin position="59"/>
        <end position="105"/>
    </location>
</feature>
<keyword evidence="3" id="KW-1185">Reference proteome</keyword>
<dbReference type="RefSeq" id="WP_145273995.1">
    <property type="nucleotide sequence ID" value="NZ_CP036426.1"/>
</dbReference>
<organism evidence="2 3">
    <name type="scientific">Tautonia plasticadhaerens</name>
    <dbReference type="NCBI Taxonomy" id="2527974"/>
    <lineage>
        <taxon>Bacteria</taxon>
        <taxon>Pseudomonadati</taxon>
        <taxon>Planctomycetota</taxon>
        <taxon>Planctomycetia</taxon>
        <taxon>Isosphaerales</taxon>
        <taxon>Isosphaeraceae</taxon>
        <taxon>Tautonia</taxon>
    </lineage>
</organism>
<dbReference type="KEGG" id="tpla:ElP_48630"/>
<evidence type="ECO:0000313" key="2">
    <source>
        <dbReference type="EMBL" id="QDV36933.1"/>
    </source>
</evidence>
<gene>
    <name evidence="2" type="ORF">ElP_48630</name>
</gene>
<sequence>MATSGTNGTSKTGFVEDYLKKNPDANEKAVNEAWRAAGHEGSISGTLIYNVKGKLFGGKKAATGDKGTKKPAATRTTAKRAAEPVEQPPTKVARPKARAGTGPEDLEAEFDRLLFRVMERDMPEVEERIREARRMVIRGQR</sequence>
<evidence type="ECO:0000313" key="3">
    <source>
        <dbReference type="Proteomes" id="UP000317835"/>
    </source>
</evidence>